<evidence type="ECO:0000313" key="7">
    <source>
        <dbReference type="Proteomes" id="UP001295794"/>
    </source>
</evidence>
<evidence type="ECO:0008006" key="8">
    <source>
        <dbReference type="Google" id="ProtNLM"/>
    </source>
</evidence>
<evidence type="ECO:0000256" key="2">
    <source>
        <dbReference type="ARBA" id="ARBA00022723"/>
    </source>
</evidence>
<organism evidence="6 7">
    <name type="scientific">Mycena citricolor</name>
    <dbReference type="NCBI Taxonomy" id="2018698"/>
    <lineage>
        <taxon>Eukaryota</taxon>
        <taxon>Fungi</taxon>
        <taxon>Dikarya</taxon>
        <taxon>Basidiomycota</taxon>
        <taxon>Agaricomycotina</taxon>
        <taxon>Agaricomycetes</taxon>
        <taxon>Agaricomycetidae</taxon>
        <taxon>Agaricales</taxon>
        <taxon>Marasmiineae</taxon>
        <taxon>Mycenaceae</taxon>
        <taxon>Mycena</taxon>
    </lineage>
</organism>
<dbReference type="Pfam" id="PF08240">
    <property type="entry name" value="ADH_N"/>
    <property type="match status" value="1"/>
</dbReference>
<dbReference type="Gene3D" id="3.40.50.720">
    <property type="entry name" value="NAD(P)-binding Rossmann-like Domain"/>
    <property type="match status" value="1"/>
</dbReference>
<keyword evidence="2" id="KW-0479">Metal-binding</keyword>
<dbReference type="PANTHER" id="PTHR42813:SF2">
    <property type="entry name" value="DEHYDROGENASE, ZINC-CONTAINING, PUTATIVE (AFU_ORTHOLOGUE AFUA_2G02810)-RELATED"/>
    <property type="match status" value="1"/>
</dbReference>
<dbReference type="InterPro" id="IPR013154">
    <property type="entry name" value="ADH-like_N"/>
</dbReference>
<dbReference type="InterPro" id="IPR013149">
    <property type="entry name" value="ADH-like_C"/>
</dbReference>
<evidence type="ECO:0000256" key="1">
    <source>
        <dbReference type="ARBA" id="ARBA00001947"/>
    </source>
</evidence>
<dbReference type="SUPFAM" id="SSF50129">
    <property type="entry name" value="GroES-like"/>
    <property type="match status" value="1"/>
</dbReference>
<dbReference type="Proteomes" id="UP001295794">
    <property type="component" value="Unassembled WGS sequence"/>
</dbReference>
<evidence type="ECO:0000313" key="6">
    <source>
        <dbReference type="EMBL" id="CAK5284377.1"/>
    </source>
</evidence>
<dbReference type="InterPro" id="IPR036291">
    <property type="entry name" value="NAD(P)-bd_dom_sf"/>
</dbReference>
<proteinExistence type="predicted"/>
<dbReference type="GO" id="GO:0046872">
    <property type="term" value="F:metal ion binding"/>
    <property type="evidence" value="ECO:0007669"/>
    <property type="project" value="UniProtKB-KW"/>
</dbReference>
<keyword evidence="7" id="KW-1185">Reference proteome</keyword>
<protein>
    <recommendedName>
        <fullName evidence="8">Alcohol dehydrogenase</fullName>
    </recommendedName>
</protein>
<evidence type="ECO:0000256" key="3">
    <source>
        <dbReference type="ARBA" id="ARBA00022833"/>
    </source>
</evidence>
<sequence length="439" mass="46812">MMKAIRFYPPAFDIRVESVPVPRIQHPDDAVVKVAGYAVRGAIRYASQNLIMMPGSDLHIYRGHGGVTQVHTCGHEFVGEVVELGSSFEQAVDGRPALYAKLKIGDKVVSPFTSNCGECSVCRLGYTCRCPSGFLFGSPSLDGGQAQYVRVPYAGGTLFNLSDPSTWSSSMPAAAKEQALSAITDSSLLLLADILPTGVFAALQALNHPKVLPAITGKPWPSMIAADSDAVATMKPEDQILTFAIIGLGPVGLCASVSLIDMLETQRLQYQIIAVDPVESRRDKAQTIYDKIKSSGSASGKFAALSIEEARETVKTWTAGTGCTAVLEVVGNNSALSLAYDLVRAFGVITSVGVHGSPAVPFVGSQLYNKNVSFDFGRCPARAMFPMAFDLLVKRQDIFGSVGDSASLVEKVVSADEAVEYYAAFNDSKIGKVLFDMQV</sequence>
<dbReference type="AlphaFoldDB" id="A0AAD2HYV5"/>
<dbReference type="Pfam" id="PF00107">
    <property type="entry name" value="ADH_zinc_N"/>
    <property type="match status" value="1"/>
</dbReference>
<name>A0AAD2HYV5_9AGAR</name>
<dbReference type="PANTHER" id="PTHR42813">
    <property type="entry name" value="ZINC-TYPE ALCOHOL DEHYDROGENASE-LIKE"/>
    <property type="match status" value="1"/>
</dbReference>
<gene>
    <name evidence="6" type="ORF">MYCIT1_LOCUS37575</name>
</gene>
<dbReference type="Gene3D" id="3.90.180.10">
    <property type="entry name" value="Medium-chain alcohol dehydrogenases, catalytic domain"/>
    <property type="match status" value="1"/>
</dbReference>
<keyword evidence="3" id="KW-0862">Zinc</keyword>
<feature type="domain" description="Alcohol dehydrogenase-like C-terminal" evidence="4">
    <location>
        <begin position="270"/>
        <end position="391"/>
    </location>
</feature>
<dbReference type="EMBL" id="CAVNYO010000478">
    <property type="protein sequence ID" value="CAK5284377.1"/>
    <property type="molecule type" value="Genomic_DNA"/>
</dbReference>
<reference evidence="6" key="1">
    <citation type="submission" date="2023-11" db="EMBL/GenBank/DDBJ databases">
        <authorList>
            <person name="De Vega J J."/>
            <person name="De Vega J J."/>
        </authorList>
    </citation>
    <scope>NUCLEOTIDE SEQUENCE</scope>
</reference>
<evidence type="ECO:0000259" key="4">
    <source>
        <dbReference type="Pfam" id="PF00107"/>
    </source>
</evidence>
<feature type="domain" description="Alcohol dehydrogenase-like N-terminal" evidence="5">
    <location>
        <begin position="55"/>
        <end position="154"/>
    </location>
</feature>
<dbReference type="SUPFAM" id="SSF51735">
    <property type="entry name" value="NAD(P)-binding Rossmann-fold domains"/>
    <property type="match status" value="1"/>
</dbReference>
<accession>A0AAD2HYV5</accession>
<comment type="cofactor">
    <cofactor evidence="1">
        <name>Zn(2+)</name>
        <dbReference type="ChEBI" id="CHEBI:29105"/>
    </cofactor>
</comment>
<comment type="caution">
    <text evidence="6">The sequence shown here is derived from an EMBL/GenBank/DDBJ whole genome shotgun (WGS) entry which is preliminary data.</text>
</comment>
<dbReference type="InterPro" id="IPR011032">
    <property type="entry name" value="GroES-like_sf"/>
</dbReference>
<evidence type="ECO:0000259" key="5">
    <source>
        <dbReference type="Pfam" id="PF08240"/>
    </source>
</evidence>